<sequence>MSAAGFPDTFVWGTTSSSVGSEGVAPNADWSAWERDNDAPRSADGNGWATNYADDAALLATLGTNAVRVTIEWARLEIRDGIIDTDRVAHERQVLRDIRAAGLAPWITLHNGSLPGWFHDDEGGFRDAKARGYFWPRHVDRCAEWFEDLVAGWVPIEDPIGWATRGYLMGTRPPGRRRPDQAREAIVGAIEANQAAWKLLQGGEAPVMVVLGLSTVRAVNSLEARNEAKHWDSVMWDLFLRSRREGVLDVPGGASLDRPEMAGAFDIIGVAYRPPLLLGEDLQLGPYPATARTDATGFAPNAEELGEVVRRLGELAPATPLMIAADGVTTTDDEWREELLRSTVIEMQRAIADGVPLTGYLYDTGIDGYEWLYGFNAPRGLIDRDRKIKASGHYLQALLTT</sequence>
<keyword evidence="2" id="KW-0378">Hydrolase</keyword>
<dbReference type="GO" id="GO:0008422">
    <property type="term" value="F:beta-glucosidase activity"/>
    <property type="evidence" value="ECO:0007669"/>
    <property type="project" value="TreeGrafter"/>
</dbReference>
<dbReference type="AlphaFoldDB" id="A0A6J6ZXM0"/>
<dbReference type="PANTHER" id="PTHR10353">
    <property type="entry name" value="GLYCOSYL HYDROLASE"/>
    <property type="match status" value="1"/>
</dbReference>
<evidence type="ECO:0000256" key="2">
    <source>
        <dbReference type="ARBA" id="ARBA00022801"/>
    </source>
</evidence>
<dbReference type="Pfam" id="PF00232">
    <property type="entry name" value="Glyco_hydro_1"/>
    <property type="match status" value="2"/>
</dbReference>
<dbReference type="PANTHER" id="PTHR10353:SF209">
    <property type="entry name" value="GALACTOLIPID GALACTOSYLTRANSFERASE SFR2, CHLOROPLASTIC"/>
    <property type="match status" value="1"/>
</dbReference>
<dbReference type="InterPro" id="IPR001360">
    <property type="entry name" value="Glyco_hydro_1"/>
</dbReference>
<organism evidence="5">
    <name type="scientific">freshwater metagenome</name>
    <dbReference type="NCBI Taxonomy" id="449393"/>
    <lineage>
        <taxon>unclassified sequences</taxon>
        <taxon>metagenomes</taxon>
        <taxon>ecological metagenomes</taxon>
    </lineage>
</organism>
<dbReference type="Gene3D" id="3.20.20.80">
    <property type="entry name" value="Glycosidases"/>
    <property type="match status" value="1"/>
</dbReference>
<comment type="similarity">
    <text evidence="1">Belongs to the glycosyl hydrolase 1 family.</text>
</comment>
<evidence type="ECO:0000256" key="1">
    <source>
        <dbReference type="ARBA" id="ARBA00010838"/>
    </source>
</evidence>
<feature type="compositionally biased region" description="Basic and acidic residues" evidence="4">
    <location>
        <begin position="32"/>
        <end position="41"/>
    </location>
</feature>
<evidence type="ECO:0000313" key="5">
    <source>
        <dbReference type="EMBL" id="CAB4825241.1"/>
    </source>
</evidence>
<feature type="region of interest" description="Disordered" evidence="4">
    <location>
        <begin position="16"/>
        <end position="42"/>
    </location>
</feature>
<accession>A0A6J6ZXM0</accession>
<dbReference type="SUPFAM" id="SSF51445">
    <property type="entry name" value="(Trans)glycosidases"/>
    <property type="match status" value="1"/>
</dbReference>
<dbReference type="InterPro" id="IPR017853">
    <property type="entry name" value="GH"/>
</dbReference>
<evidence type="ECO:0000256" key="3">
    <source>
        <dbReference type="ARBA" id="ARBA00023295"/>
    </source>
</evidence>
<evidence type="ECO:0000256" key="4">
    <source>
        <dbReference type="SAM" id="MobiDB-lite"/>
    </source>
</evidence>
<keyword evidence="3" id="KW-0326">Glycosidase</keyword>
<name>A0A6J6ZXM0_9ZZZZ</name>
<dbReference type="GO" id="GO:0005975">
    <property type="term" value="P:carbohydrate metabolic process"/>
    <property type="evidence" value="ECO:0007669"/>
    <property type="project" value="InterPro"/>
</dbReference>
<gene>
    <name evidence="5" type="ORF">UFOPK3139_00969</name>
</gene>
<dbReference type="EMBL" id="CAFABA010000030">
    <property type="protein sequence ID" value="CAB4825241.1"/>
    <property type="molecule type" value="Genomic_DNA"/>
</dbReference>
<reference evidence="5" key="1">
    <citation type="submission" date="2020-05" db="EMBL/GenBank/DDBJ databases">
        <authorList>
            <person name="Chiriac C."/>
            <person name="Salcher M."/>
            <person name="Ghai R."/>
            <person name="Kavagutti S V."/>
        </authorList>
    </citation>
    <scope>NUCLEOTIDE SEQUENCE</scope>
</reference>
<protein>
    <submittedName>
        <fullName evidence="5">Unannotated protein</fullName>
    </submittedName>
</protein>
<proteinExistence type="inferred from homology"/>